<dbReference type="Gene3D" id="3.30.70.3370">
    <property type="match status" value="1"/>
</dbReference>
<evidence type="ECO:0000256" key="1">
    <source>
        <dbReference type="ARBA" id="ARBA00022980"/>
    </source>
</evidence>
<accession>A0ABD4Z5U5</accession>
<evidence type="ECO:0000256" key="3">
    <source>
        <dbReference type="HAMAP-Rule" id="MF_00545"/>
    </source>
</evidence>
<proteinExistence type="inferred from homology"/>
<dbReference type="GO" id="GO:0005840">
    <property type="term" value="C:ribosome"/>
    <property type="evidence" value="ECO:0007669"/>
    <property type="project" value="UniProtKB-KW"/>
</dbReference>
<reference evidence="4 5" key="1">
    <citation type="submission" date="2023-05" db="EMBL/GenBank/DDBJ databases">
        <title>A new hyperthermophilic archaea 'Ignisphaera cupida' sp. nov. and description of the family 'Ignisphaeraceae' fam. nov.</title>
        <authorList>
            <person name="Podosokorskaya O.A."/>
            <person name="Elcheninov A.G."/>
            <person name="Klukina A."/>
            <person name="Merkel A.Y."/>
        </authorList>
    </citation>
    <scope>NUCLEOTIDE SEQUENCE [LARGE SCALE GENOMIC DNA]</scope>
    <source>
        <strain evidence="4 5">4213-co</strain>
    </source>
</reference>
<keyword evidence="2 3" id="KW-0687">Ribonucleoprotein</keyword>
<dbReference type="SUPFAM" id="SSF54189">
    <property type="entry name" value="Ribosomal proteins S24e, L23 and L15e"/>
    <property type="match status" value="1"/>
</dbReference>
<protein>
    <recommendedName>
        <fullName evidence="3">Small ribosomal subunit protein eS24</fullName>
    </recommendedName>
</protein>
<comment type="caution">
    <text evidence="4">The sequence shown here is derived from an EMBL/GenBank/DDBJ whole genome shotgun (WGS) entry which is preliminary data.</text>
</comment>
<dbReference type="InterPro" id="IPR053709">
    <property type="entry name" value="eRP_eS24_sf"/>
</dbReference>
<dbReference type="GO" id="GO:0006412">
    <property type="term" value="P:translation"/>
    <property type="evidence" value="ECO:0007669"/>
    <property type="project" value="UniProtKB-UniRule"/>
</dbReference>
<dbReference type="RefSeq" id="WP_285273303.1">
    <property type="nucleotide sequence ID" value="NZ_JASNVW010000001.1"/>
</dbReference>
<dbReference type="PANTHER" id="PTHR10496">
    <property type="entry name" value="40S RIBOSOMAL PROTEIN S24"/>
    <property type="match status" value="1"/>
</dbReference>
<evidence type="ECO:0000256" key="2">
    <source>
        <dbReference type="ARBA" id="ARBA00023274"/>
    </source>
</evidence>
<sequence>MSSGIKLGYAGKTIKISDDLSVTVTREEENKLLSRIELEVYLDHVTRGTPSRKELQKILASIYGVAEDMIIVKKILSEYGRGSSKAHVHIYLDRNFIRLVEPKYILKRLGLES</sequence>
<dbReference type="EMBL" id="JASNVW010000001">
    <property type="protein sequence ID" value="MDK6028337.1"/>
    <property type="molecule type" value="Genomic_DNA"/>
</dbReference>
<dbReference type="HAMAP" id="MF_00545">
    <property type="entry name" value="Ribosomal_eS24"/>
    <property type="match status" value="1"/>
</dbReference>
<comment type="similarity">
    <text evidence="3">Belongs to the eukaryotic ribosomal protein eS24 family.</text>
</comment>
<dbReference type="InterPro" id="IPR012678">
    <property type="entry name" value="Ribosomal_uL23/eL15/eS24_sf"/>
</dbReference>
<keyword evidence="5" id="KW-1185">Reference proteome</keyword>
<organism evidence="4 5">
    <name type="scientific">Ignisphaera cupida</name>
    <dbReference type="NCBI Taxonomy" id="3050454"/>
    <lineage>
        <taxon>Archaea</taxon>
        <taxon>Thermoproteota</taxon>
        <taxon>Thermoprotei</taxon>
        <taxon>Desulfurococcales</taxon>
        <taxon>Desulfurococcaceae</taxon>
        <taxon>Ignisphaera</taxon>
    </lineage>
</organism>
<gene>
    <name evidence="3" type="primary">rps24e</name>
    <name evidence="4" type="ORF">QPL79_03035</name>
</gene>
<dbReference type="AlphaFoldDB" id="A0ABD4Z5U5"/>
<evidence type="ECO:0000313" key="5">
    <source>
        <dbReference type="Proteomes" id="UP001529235"/>
    </source>
</evidence>
<keyword evidence="1 3" id="KW-0689">Ribosomal protein</keyword>
<dbReference type="InterPro" id="IPR001976">
    <property type="entry name" value="Ribosomal_eS24"/>
</dbReference>
<name>A0ABD4Z5U5_9CREN</name>
<evidence type="ECO:0000313" key="4">
    <source>
        <dbReference type="EMBL" id="MDK6028337.1"/>
    </source>
</evidence>
<dbReference type="GO" id="GO:1990904">
    <property type="term" value="C:ribonucleoprotein complex"/>
    <property type="evidence" value="ECO:0007669"/>
    <property type="project" value="UniProtKB-KW"/>
</dbReference>
<dbReference type="Pfam" id="PF01282">
    <property type="entry name" value="Ribosomal_S24e"/>
    <property type="match status" value="1"/>
</dbReference>
<dbReference type="Proteomes" id="UP001529235">
    <property type="component" value="Unassembled WGS sequence"/>
</dbReference>